<gene>
    <name evidence="1" type="ORF">TCEB3V08_LOCUS6586</name>
</gene>
<dbReference type="EMBL" id="OC318601">
    <property type="protein sequence ID" value="CAD7402630.1"/>
    <property type="molecule type" value="Genomic_DNA"/>
</dbReference>
<accession>A0A7R9CUA7</accession>
<sequence>MLLENKQFSQHHIITAQRSVSVHLVGISETGGEDVKRRWQRDERNQCSMKCRFPKLSERNDAISMQQPMTY</sequence>
<dbReference type="AlphaFoldDB" id="A0A7R9CUA7"/>
<name>A0A7R9CUA7_TIMCR</name>
<reference evidence="1" key="1">
    <citation type="submission" date="2020-11" db="EMBL/GenBank/DDBJ databases">
        <authorList>
            <person name="Tran Van P."/>
        </authorList>
    </citation>
    <scope>NUCLEOTIDE SEQUENCE</scope>
</reference>
<proteinExistence type="predicted"/>
<evidence type="ECO:0000313" key="1">
    <source>
        <dbReference type="EMBL" id="CAD7402630.1"/>
    </source>
</evidence>
<organism evidence="1">
    <name type="scientific">Timema cristinae</name>
    <name type="common">Walking stick</name>
    <dbReference type="NCBI Taxonomy" id="61476"/>
    <lineage>
        <taxon>Eukaryota</taxon>
        <taxon>Metazoa</taxon>
        <taxon>Ecdysozoa</taxon>
        <taxon>Arthropoda</taxon>
        <taxon>Hexapoda</taxon>
        <taxon>Insecta</taxon>
        <taxon>Pterygota</taxon>
        <taxon>Neoptera</taxon>
        <taxon>Polyneoptera</taxon>
        <taxon>Phasmatodea</taxon>
        <taxon>Timematodea</taxon>
        <taxon>Timematoidea</taxon>
        <taxon>Timematidae</taxon>
        <taxon>Timema</taxon>
    </lineage>
</organism>
<protein>
    <submittedName>
        <fullName evidence="1">Uncharacterized protein</fullName>
    </submittedName>
</protein>